<keyword evidence="4" id="KW-1185">Reference proteome</keyword>
<dbReference type="PANTHER" id="PTHR34136:SF1">
    <property type="entry name" value="UDP-N-ACETYL-D-MANNOSAMINURONIC ACID TRANSFERASE"/>
    <property type="match status" value="1"/>
</dbReference>
<dbReference type="OrthoDB" id="9771846at2"/>
<sequence>MIATHETDRKVNILGVDIDDVTVARGIQIVEEMIRQPGDTPSSIYFVNAHTLNFAHSDPEFGALLNRGDRVFGDGTGVRWGARLQGIQIRDNLVGTDFIPSLFTLTPSKKYSYFLMGSDPETVQKAAEYAERMFPGWKQAGYHHGFLKEEETRQAAIDQINACEPDIVLVGMGNPLQEKWIEQYKDQLHTKVCLGIGGLYDYWADNVSRAPLWVRRAGYEWVWRILQQPGDKFKRYLIGNPLYLMNIYREQRQRKRSQPQHETSQI</sequence>
<dbReference type="AlphaFoldDB" id="A0A518CQ18"/>
<evidence type="ECO:0000313" key="4">
    <source>
        <dbReference type="Proteomes" id="UP000317178"/>
    </source>
</evidence>
<accession>A0A518CQ18</accession>
<dbReference type="GO" id="GO:0047244">
    <property type="term" value="F:N-acetylglucosaminyldiphosphoundecaprenol N-acetyl-beta-D-mannosaminyltransferase activity"/>
    <property type="evidence" value="ECO:0007669"/>
    <property type="project" value="UniProtKB-EC"/>
</dbReference>
<keyword evidence="1 3" id="KW-0328">Glycosyltransferase</keyword>
<dbReference type="NCBIfam" id="TIGR00696">
    <property type="entry name" value="wecG_tagA_cpsF"/>
    <property type="match status" value="1"/>
</dbReference>
<dbReference type="Pfam" id="PF03808">
    <property type="entry name" value="Glyco_tran_WecG"/>
    <property type="match status" value="1"/>
</dbReference>
<evidence type="ECO:0000313" key="3">
    <source>
        <dbReference type="EMBL" id="QDU81315.1"/>
    </source>
</evidence>
<dbReference type="KEGG" id="plon:Pla110_30560"/>
<gene>
    <name evidence="3" type="primary">tagA</name>
    <name evidence="3" type="ORF">Pla110_30560</name>
</gene>
<keyword evidence="2 3" id="KW-0808">Transferase</keyword>
<dbReference type="InterPro" id="IPR004629">
    <property type="entry name" value="WecG_TagA_CpsF"/>
</dbReference>
<organism evidence="3 4">
    <name type="scientific">Polystyrenella longa</name>
    <dbReference type="NCBI Taxonomy" id="2528007"/>
    <lineage>
        <taxon>Bacteria</taxon>
        <taxon>Pseudomonadati</taxon>
        <taxon>Planctomycetota</taxon>
        <taxon>Planctomycetia</taxon>
        <taxon>Planctomycetales</taxon>
        <taxon>Planctomycetaceae</taxon>
        <taxon>Polystyrenella</taxon>
    </lineage>
</organism>
<dbReference type="Proteomes" id="UP000317178">
    <property type="component" value="Chromosome"/>
</dbReference>
<dbReference type="EC" id="2.4.1.187" evidence="3"/>
<proteinExistence type="predicted"/>
<reference evidence="3 4" key="1">
    <citation type="submission" date="2019-02" db="EMBL/GenBank/DDBJ databases">
        <title>Deep-cultivation of Planctomycetes and their phenomic and genomic characterization uncovers novel biology.</title>
        <authorList>
            <person name="Wiegand S."/>
            <person name="Jogler M."/>
            <person name="Boedeker C."/>
            <person name="Pinto D."/>
            <person name="Vollmers J."/>
            <person name="Rivas-Marin E."/>
            <person name="Kohn T."/>
            <person name="Peeters S.H."/>
            <person name="Heuer A."/>
            <person name="Rast P."/>
            <person name="Oberbeckmann S."/>
            <person name="Bunk B."/>
            <person name="Jeske O."/>
            <person name="Meyerdierks A."/>
            <person name="Storesund J.E."/>
            <person name="Kallscheuer N."/>
            <person name="Luecker S."/>
            <person name="Lage O.M."/>
            <person name="Pohl T."/>
            <person name="Merkel B.J."/>
            <person name="Hornburger P."/>
            <person name="Mueller R.-W."/>
            <person name="Bruemmer F."/>
            <person name="Labrenz M."/>
            <person name="Spormann A.M."/>
            <person name="Op den Camp H."/>
            <person name="Overmann J."/>
            <person name="Amann R."/>
            <person name="Jetten M.S.M."/>
            <person name="Mascher T."/>
            <person name="Medema M.H."/>
            <person name="Devos D.P."/>
            <person name="Kaster A.-K."/>
            <person name="Ovreas L."/>
            <person name="Rohde M."/>
            <person name="Galperin M.Y."/>
            <person name="Jogler C."/>
        </authorList>
    </citation>
    <scope>NUCLEOTIDE SEQUENCE [LARGE SCALE GENOMIC DNA]</scope>
    <source>
        <strain evidence="3 4">Pla110</strain>
    </source>
</reference>
<dbReference type="EMBL" id="CP036281">
    <property type="protein sequence ID" value="QDU81315.1"/>
    <property type="molecule type" value="Genomic_DNA"/>
</dbReference>
<dbReference type="CDD" id="cd06533">
    <property type="entry name" value="Glyco_transf_WecG_TagA"/>
    <property type="match status" value="1"/>
</dbReference>
<evidence type="ECO:0000256" key="1">
    <source>
        <dbReference type="ARBA" id="ARBA00022676"/>
    </source>
</evidence>
<protein>
    <submittedName>
        <fullName evidence="3">N-acetylmannosaminyltransferase</fullName>
        <ecNumber evidence="3">2.4.1.187</ecNumber>
    </submittedName>
</protein>
<name>A0A518CQ18_9PLAN</name>
<dbReference type="RefSeq" id="WP_144996558.1">
    <property type="nucleotide sequence ID" value="NZ_CP036281.1"/>
</dbReference>
<evidence type="ECO:0000256" key="2">
    <source>
        <dbReference type="ARBA" id="ARBA00022679"/>
    </source>
</evidence>
<dbReference type="PANTHER" id="PTHR34136">
    <property type="match status" value="1"/>
</dbReference>